<gene>
    <name evidence="8" type="primary">Dsim\GD28883</name>
    <name evidence="8" type="ORF">Dsimw501_GD28883</name>
</gene>
<accession>A0A0J9RXN4</accession>
<reference evidence="8" key="2">
    <citation type="submission" date="2014-06" db="EMBL/GenBank/DDBJ databases">
        <authorList>
            <person name="Hu T."/>
            <person name="Eisen M.B."/>
            <person name="Thornton K.R."/>
            <person name="Andolfatto P."/>
        </authorList>
    </citation>
    <scope>NUCLEOTIDE SEQUENCE</scope>
    <source>
        <strain evidence="8">W501</strain>
    </source>
</reference>
<organism evidence="8">
    <name type="scientific">Drosophila simulans</name>
    <name type="common">Fruit fly</name>
    <dbReference type="NCBI Taxonomy" id="7240"/>
    <lineage>
        <taxon>Eukaryota</taxon>
        <taxon>Metazoa</taxon>
        <taxon>Ecdysozoa</taxon>
        <taxon>Arthropoda</taxon>
        <taxon>Hexapoda</taxon>
        <taxon>Insecta</taxon>
        <taxon>Pterygota</taxon>
        <taxon>Neoptera</taxon>
        <taxon>Endopterygota</taxon>
        <taxon>Diptera</taxon>
        <taxon>Brachycera</taxon>
        <taxon>Muscomorpha</taxon>
        <taxon>Ephydroidea</taxon>
        <taxon>Drosophilidae</taxon>
        <taxon>Drosophila</taxon>
        <taxon>Sophophora</taxon>
    </lineage>
</organism>
<evidence type="ECO:0000256" key="2">
    <source>
        <dbReference type="ARBA" id="ARBA00022692"/>
    </source>
</evidence>
<reference evidence="8" key="1">
    <citation type="journal article" date="2013" name="Genome Res.">
        <title>A second-generation assembly of the Drosophila simulans genome provides new insights into patterns of lineage-specific divergence.</title>
        <authorList>
            <person name="Hu T.T."/>
            <person name="Eisen M.B."/>
            <person name="Thornton K.R."/>
            <person name="Andolfatto P."/>
        </authorList>
    </citation>
    <scope>NUCLEOTIDE SEQUENCE [LARGE SCALE GENOMIC DNA]</scope>
    <source>
        <strain evidence="8">W501</strain>
    </source>
</reference>
<evidence type="ECO:0000256" key="3">
    <source>
        <dbReference type="ARBA" id="ARBA00022824"/>
    </source>
</evidence>
<dbReference type="Proteomes" id="UP000035880">
    <property type="component" value="Chromosome 3L"/>
</dbReference>
<dbReference type="PROSITE" id="PS50845">
    <property type="entry name" value="RETICULON"/>
    <property type="match status" value="1"/>
</dbReference>
<comment type="subcellular location">
    <subcellularLocation>
        <location evidence="1 6">Endoplasmic reticulum membrane</location>
        <topology evidence="1 6">Multi-pass membrane protein</topology>
    </subcellularLocation>
</comment>
<feature type="domain" description="Reticulon" evidence="7">
    <location>
        <begin position="29"/>
        <end position="180"/>
    </location>
</feature>
<dbReference type="InterPro" id="IPR003388">
    <property type="entry name" value="Reticulon"/>
</dbReference>
<dbReference type="Pfam" id="PF02453">
    <property type="entry name" value="Reticulon"/>
    <property type="match status" value="1"/>
</dbReference>
<dbReference type="AlphaFoldDB" id="A0A0J9RXN4"/>
<keyword evidence="5 6" id="KW-0472">Membrane</keyword>
<dbReference type="GO" id="GO:0005789">
    <property type="term" value="C:endoplasmic reticulum membrane"/>
    <property type="evidence" value="ECO:0007669"/>
    <property type="project" value="UniProtKB-SubCell"/>
</dbReference>
<dbReference type="KEGG" id="dsi:Dsimw501_GD28883"/>
<name>A0A0J9RXN4_DROSI</name>
<evidence type="ECO:0000256" key="6">
    <source>
        <dbReference type="RuleBase" id="RU363132"/>
    </source>
</evidence>
<evidence type="ECO:0000256" key="4">
    <source>
        <dbReference type="ARBA" id="ARBA00022989"/>
    </source>
</evidence>
<keyword evidence="3 6" id="KW-0256">Endoplasmic reticulum</keyword>
<keyword evidence="4 6" id="KW-1133">Transmembrane helix</keyword>
<keyword evidence="2 6" id="KW-0812">Transmembrane</keyword>
<feature type="transmembrane region" description="Helical" evidence="6">
    <location>
        <begin position="156"/>
        <end position="172"/>
    </location>
</feature>
<evidence type="ECO:0000256" key="5">
    <source>
        <dbReference type="ARBA" id="ARBA00023136"/>
    </source>
</evidence>
<feature type="transmembrane region" description="Helical" evidence="6">
    <location>
        <begin position="60"/>
        <end position="81"/>
    </location>
</feature>
<protein>
    <recommendedName>
        <fullName evidence="6">Reticulon-like protein</fullName>
    </recommendedName>
</protein>
<dbReference type="EMBL" id="CM002912">
    <property type="protein sequence ID" value="KMZ00373.1"/>
    <property type="molecule type" value="Genomic_DNA"/>
</dbReference>
<dbReference type="GO" id="GO:0005543">
    <property type="term" value="F:phospholipid binding"/>
    <property type="evidence" value="ECO:0007669"/>
    <property type="project" value="EnsemblMetazoa"/>
</dbReference>
<evidence type="ECO:0000256" key="1">
    <source>
        <dbReference type="ARBA" id="ARBA00004477"/>
    </source>
</evidence>
<sequence length="284" mass="32273">MATSASPVKVSGADAELNEAKLISIWEGITELILWRNWIKSMLAFVILQTIMYDMLSEPFVFVVSVWALIIMVISMGYRFLVQYTSTHIQNNSYTQYFDKDLRISQELSKQLGVLVSSQVVGFLNNIREILLVKSFSKSFKWLGILLLISKFGKQINFLIVGQLGLFLLFTIPKMCEMNRRLSKVVELPKFNKQCQITKVNASTETQNAMDMESLKECNGDTIKLIEKQTEGMDLSLGCDTTKESQGAGDDHKTFKVKAEIDSDDFERLADSWSDEDTLTEQKN</sequence>
<dbReference type="Bgee" id="FBgn0270173">
    <property type="expression patterns" value="Expressed in male reproductive system and 3 other cell types or tissues"/>
</dbReference>
<dbReference type="GO" id="GO:0097753">
    <property type="term" value="P:membrane bending"/>
    <property type="evidence" value="ECO:0007669"/>
    <property type="project" value="EnsemblMetazoa"/>
</dbReference>
<evidence type="ECO:0000313" key="8">
    <source>
        <dbReference type="EMBL" id="KMZ00373.1"/>
    </source>
</evidence>
<dbReference type="Gene3D" id="1.20.5.2480">
    <property type="match status" value="1"/>
</dbReference>
<reference evidence="8" key="3">
    <citation type="submission" date="2015-04" db="EMBL/GenBank/DDBJ databases">
        <authorList>
            <consortium name="FlyBase"/>
        </authorList>
    </citation>
    <scope>NUCLEOTIDE SEQUENCE</scope>
    <source>
        <strain evidence="8">W501</strain>
    </source>
</reference>
<dbReference type="OrthoDB" id="567788at2759"/>
<proteinExistence type="predicted"/>
<evidence type="ECO:0000259" key="7">
    <source>
        <dbReference type="PROSITE" id="PS50845"/>
    </source>
</evidence>